<gene>
    <name evidence="2" type="ORF">CHIRRI_LOCUS8017</name>
</gene>
<accession>A0A9N9WT77</accession>
<name>A0A9N9WT77_9DIPT</name>
<protein>
    <submittedName>
        <fullName evidence="2">Uncharacterized protein</fullName>
    </submittedName>
</protein>
<feature type="region of interest" description="Disordered" evidence="1">
    <location>
        <begin position="59"/>
        <end position="78"/>
    </location>
</feature>
<evidence type="ECO:0000313" key="2">
    <source>
        <dbReference type="EMBL" id="CAG9805140.1"/>
    </source>
</evidence>
<evidence type="ECO:0000256" key="1">
    <source>
        <dbReference type="SAM" id="MobiDB-lite"/>
    </source>
</evidence>
<reference evidence="2" key="1">
    <citation type="submission" date="2022-01" db="EMBL/GenBank/DDBJ databases">
        <authorList>
            <person name="King R."/>
        </authorList>
    </citation>
    <scope>NUCLEOTIDE SEQUENCE</scope>
</reference>
<keyword evidence="3" id="KW-1185">Reference proteome</keyword>
<feature type="compositionally biased region" description="Basic and acidic residues" evidence="1">
    <location>
        <begin position="65"/>
        <end position="78"/>
    </location>
</feature>
<sequence>MVEVEVVKDQTDEILNEQKMCTLAVPSGDKSESELSEEEDDGGILDLSRLGCRVHFEIDDNSTNESDRKNYDFRNRKK</sequence>
<dbReference type="AlphaFoldDB" id="A0A9N9WT77"/>
<dbReference type="Proteomes" id="UP001153620">
    <property type="component" value="Chromosome 2"/>
</dbReference>
<proteinExistence type="predicted"/>
<reference evidence="2" key="2">
    <citation type="submission" date="2022-10" db="EMBL/GenBank/DDBJ databases">
        <authorList>
            <consortium name="ENA_rothamsted_submissions"/>
            <consortium name="culmorum"/>
            <person name="King R."/>
        </authorList>
    </citation>
    <scope>NUCLEOTIDE SEQUENCE</scope>
</reference>
<organism evidence="2 3">
    <name type="scientific">Chironomus riparius</name>
    <dbReference type="NCBI Taxonomy" id="315576"/>
    <lineage>
        <taxon>Eukaryota</taxon>
        <taxon>Metazoa</taxon>
        <taxon>Ecdysozoa</taxon>
        <taxon>Arthropoda</taxon>
        <taxon>Hexapoda</taxon>
        <taxon>Insecta</taxon>
        <taxon>Pterygota</taxon>
        <taxon>Neoptera</taxon>
        <taxon>Endopterygota</taxon>
        <taxon>Diptera</taxon>
        <taxon>Nematocera</taxon>
        <taxon>Chironomoidea</taxon>
        <taxon>Chironomidae</taxon>
        <taxon>Chironominae</taxon>
        <taxon>Chironomus</taxon>
    </lineage>
</organism>
<dbReference type="EMBL" id="OU895878">
    <property type="protein sequence ID" value="CAG9805140.1"/>
    <property type="molecule type" value="Genomic_DNA"/>
</dbReference>
<evidence type="ECO:0000313" key="3">
    <source>
        <dbReference type="Proteomes" id="UP001153620"/>
    </source>
</evidence>